<dbReference type="STRING" id="454194.PYK22_01429"/>
<dbReference type="EMBL" id="CBXV010000004">
    <property type="protein sequence ID" value="CDM65430.1"/>
    <property type="molecule type" value="Genomic_DNA"/>
</dbReference>
<proteinExistence type="predicted"/>
<sequence length="111" mass="12383">MASVIVNRANRSGQSLQDVVSARGQFLGYSRGMNILNSGNFGVNGSAECERLRTAVRAVSEVLQNGVVNDSIFNWRGVMQERLVRKGGRMIIQRFIRRQGNAIRAAYTDFF</sequence>
<reference evidence="1 2" key="2">
    <citation type="submission" date="2015-01" db="EMBL/GenBank/DDBJ databases">
        <title>Complete genome sequence of Pyrinomonas methylaliphatogenes type strain K22T.</title>
        <authorList>
            <person name="Lee K.C.Y."/>
            <person name="Power J.F."/>
            <person name="Dunfield P.F."/>
            <person name="Morgan X.C."/>
            <person name="Huttenhower C."/>
            <person name="Stott M.B."/>
        </authorList>
    </citation>
    <scope>NUCLEOTIDE SEQUENCE [LARGE SCALE GENOMIC DNA]</scope>
    <source>
        <strain evidence="1 2">K22</strain>
    </source>
</reference>
<dbReference type="AlphaFoldDB" id="A0A0B6WZ38"/>
<keyword evidence="2" id="KW-1185">Reference proteome</keyword>
<evidence type="ECO:0000313" key="2">
    <source>
        <dbReference type="Proteomes" id="UP000031518"/>
    </source>
</evidence>
<accession>A0A0B6WZ38</accession>
<gene>
    <name evidence="1" type="ORF">PYK22_01429</name>
</gene>
<evidence type="ECO:0000313" key="1">
    <source>
        <dbReference type="EMBL" id="CDM65430.1"/>
    </source>
</evidence>
<dbReference type="Proteomes" id="UP000031518">
    <property type="component" value="Unassembled WGS sequence"/>
</dbReference>
<name>A0A0B6WZ38_9BACT</name>
<reference evidence="1 2" key="1">
    <citation type="submission" date="2013-12" db="EMBL/GenBank/DDBJ databases">
        <authorList>
            <person name="Stott M."/>
        </authorList>
    </citation>
    <scope>NUCLEOTIDE SEQUENCE [LARGE SCALE GENOMIC DNA]</scope>
    <source>
        <strain evidence="1 2">K22</strain>
    </source>
</reference>
<protein>
    <submittedName>
        <fullName evidence="1">Uncharacterized protein</fullName>
    </submittedName>
</protein>
<organism evidence="1 2">
    <name type="scientific">Pyrinomonas methylaliphatogenes</name>
    <dbReference type="NCBI Taxonomy" id="454194"/>
    <lineage>
        <taxon>Bacteria</taxon>
        <taxon>Pseudomonadati</taxon>
        <taxon>Acidobacteriota</taxon>
        <taxon>Blastocatellia</taxon>
        <taxon>Blastocatellales</taxon>
        <taxon>Pyrinomonadaceae</taxon>
        <taxon>Pyrinomonas</taxon>
    </lineage>
</organism>